<dbReference type="EMBL" id="LLXL01000905">
    <property type="protein sequence ID" value="PKK67892.1"/>
    <property type="molecule type" value="Genomic_DNA"/>
</dbReference>
<proteinExistence type="predicted"/>
<reference evidence="1 2" key="1">
    <citation type="submission" date="2016-04" db="EMBL/GenBank/DDBJ databases">
        <title>Genome analyses suggest a sexual origin of heterokaryosis in a supposedly ancient asexual fungus.</title>
        <authorList>
            <person name="Ropars J."/>
            <person name="Sedzielewska K."/>
            <person name="Noel J."/>
            <person name="Charron P."/>
            <person name="Farinelli L."/>
            <person name="Marton T."/>
            <person name="Kruger M."/>
            <person name="Pelin A."/>
            <person name="Brachmann A."/>
            <person name="Corradi N."/>
        </authorList>
    </citation>
    <scope>NUCLEOTIDE SEQUENCE [LARGE SCALE GENOMIC DNA]</scope>
    <source>
        <strain evidence="1 2">C2</strain>
    </source>
</reference>
<reference evidence="1 2" key="2">
    <citation type="submission" date="2017-10" db="EMBL/GenBank/DDBJ databases">
        <title>Extensive intraspecific genome diversity in a model arbuscular mycorrhizal fungus.</title>
        <authorList>
            <person name="Chen E.C.H."/>
            <person name="Morin E."/>
            <person name="Baudet D."/>
            <person name="Noel J."/>
            <person name="Ndikumana S."/>
            <person name="Charron P."/>
            <person name="St-Onge C."/>
            <person name="Giorgi J."/>
            <person name="Grigoriev I.V."/>
            <person name="Roux C."/>
            <person name="Martin F.M."/>
            <person name="Corradi N."/>
        </authorList>
    </citation>
    <scope>NUCLEOTIDE SEQUENCE [LARGE SCALE GENOMIC DNA]</scope>
    <source>
        <strain evidence="1 2">C2</strain>
    </source>
</reference>
<comment type="caution">
    <text evidence="1">The sequence shown here is derived from an EMBL/GenBank/DDBJ whole genome shotgun (WGS) entry which is preliminary data.</text>
</comment>
<name>A0A2N1N1X5_9GLOM</name>
<protein>
    <submittedName>
        <fullName evidence="1">Uncharacterized protein</fullName>
    </submittedName>
</protein>
<accession>A0A2N1N1X5</accession>
<evidence type="ECO:0000313" key="2">
    <source>
        <dbReference type="Proteomes" id="UP000233469"/>
    </source>
</evidence>
<evidence type="ECO:0000313" key="1">
    <source>
        <dbReference type="EMBL" id="PKK67892.1"/>
    </source>
</evidence>
<dbReference type="AlphaFoldDB" id="A0A2N1N1X5"/>
<organism evidence="1 2">
    <name type="scientific">Rhizophagus irregularis</name>
    <dbReference type="NCBI Taxonomy" id="588596"/>
    <lineage>
        <taxon>Eukaryota</taxon>
        <taxon>Fungi</taxon>
        <taxon>Fungi incertae sedis</taxon>
        <taxon>Mucoromycota</taxon>
        <taxon>Glomeromycotina</taxon>
        <taxon>Glomeromycetes</taxon>
        <taxon>Glomerales</taxon>
        <taxon>Glomeraceae</taxon>
        <taxon>Rhizophagus</taxon>
    </lineage>
</organism>
<dbReference type="Proteomes" id="UP000233469">
    <property type="component" value="Unassembled WGS sequence"/>
</dbReference>
<gene>
    <name evidence="1" type="ORF">RhiirC2_782937</name>
</gene>
<sequence>MTGQSQEPLVQLHPSRRKEFLVFIGHTKSKSSICIRWPLLNMTAVLRTNKYLQFFVPEDLEGINDYFKEMEASNWKLKHYLNYHLENDDIILA</sequence>